<sequence>MSRSAAEVEAEVEAQRSELDRNVEALKQKMTPGQLFDEATRMAGGSGQQIAAKFVEQAKANPMPLAVMGLGLAWLMVSNNKQQTSGYSGYSSGYSSLDEPRSFAAESGVGAMSDTGGYEAVSGYDGTTPDSHGGVASGLKDKAQGVAGKASSALSGAKEKLTSGASSVGQSSRSAAHSAKQTVGNVAGAARQRAGAATQHAQQTFTDALNSEPLLIAGLGIVVGAAIGAALPATPAEDRMLGQHRDKLLNKGRDLAQTGLSQAGSAAQAAYGSVKQELKADDGRDLSEKVESAARSGVQAARDQIQPNAH</sequence>
<dbReference type="Proteomes" id="UP000249725">
    <property type="component" value="Unassembled WGS sequence"/>
</dbReference>
<reference evidence="3" key="1">
    <citation type="submission" date="2018-05" db="EMBL/GenBank/DDBJ databases">
        <authorList>
            <person name="Li X."/>
        </authorList>
    </citation>
    <scope>NUCLEOTIDE SEQUENCE [LARGE SCALE GENOMIC DNA]</scope>
    <source>
        <strain evidence="3">YIM 73061</strain>
    </source>
</reference>
<evidence type="ECO:0000256" key="1">
    <source>
        <dbReference type="SAM" id="MobiDB-lite"/>
    </source>
</evidence>
<proteinExistence type="predicted"/>
<evidence type="ECO:0008006" key="4">
    <source>
        <dbReference type="Google" id="ProtNLM"/>
    </source>
</evidence>
<keyword evidence="3" id="KW-1185">Reference proteome</keyword>
<feature type="compositionally biased region" description="Basic and acidic residues" evidence="1">
    <location>
        <begin position="276"/>
        <end position="292"/>
    </location>
</feature>
<evidence type="ECO:0000313" key="2">
    <source>
        <dbReference type="EMBL" id="RAK57684.1"/>
    </source>
</evidence>
<gene>
    <name evidence="2" type="ORF">DJ018_07105</name>
</gene>
<organism evidence="2 3">
    <name type="scientific">Phenylobacterium deserti</name>
    <dbReference type="NCBI Taxonomy" id="1914756"/>
    <lineage>
        <taxon>Bacteria</taxon>
        <taxon>Pseudomonadati</taxon>
        <taxon>Pseudomonadota</taxon>
        <taxon>Alphaproteobacteria</taxon>
        <taxon>Caulobacterales</taxon>
        <taxon>Caulobacteraceae</taxon>
        <taxon>Phenylobacterium</taxon>
    </lineage>
</organism>
<dbReference type="Pfam" id="PF12277">
    <property type="entry name" value="DUF3618"/>
    <property type="match status" value="1"/>
</dbReference>
<protein>
    <recommendedName>
        <fullName evidence="4">DUF3618 domain-containing protein</fullName>
    </recommendedName>
</protein>
<name>A0A328AVU4_9CAUL</name>
<dbReference type="InterPro" id="IPR022062">
    <property type="entry name" value="DUF3618"/>
</dbReference>
<dbReference type="EMBL" id="QFYR01000001">
    <property type="protein sequence ID" value="RAK57684.1"/>
    <property type="molecule type" value="Genomic_DNA"/>
</dbReference>
<accession>A0A328AVU4</accession>
<evidence type="ECO:0000313" key="3">
    <source>
        <dbReference type="Proteomes" id="UP000249725"/>
    </source>
</evidence>
<feature type="region of interest" description="Disordered" evidence="1">
    <location>
        <begin position="271"/>
        <end position="310"/>
    </location>
</feature>
<comment type="caution">
    <text evidence="2">The sequence shown here is derived from an EMBL/GenBank/DDBJ whole genome shotgun (WGS) entry which is preliminary data.</text>
</comment>
<dbReference type="RefSeq" id="WP_111514135.1">
    <property type="nucleotide sequence ID" value="NZ_QFYR01000001.1"/>
</dbReference>
<dbReference type="AlphaFoldDB" id="A0A328AVU4"/>
<dbReference type="OrthoDB" id="7471221at2"/>